<organism evidence="1">
    <name type="scientific">Arundo donax</name>
    <name type="common">Giant reed</name>
    <name type="synonym">Donax arundinaceus</name>
    <dbReference type="NCBI Taxonomy" id="35708"/>
    <lineage>
        <taxon>Eukaryota</taxon>
        <taxon>Viridiplantae</taxon>
        <taxon>Streptophyta</taxon>
        <taxon>Embryophyta</taxon>
        <taxon>Tracheophyta</taxon>
        <taxon>Spermatophyta</taxon>
        <taxon>Magnoliopsida</taxon>
        <taxon>Liliopsida</taxon>
        <taxon>Poales</taxon>
        <taxon>Poaceae</taxon>
        <taxon>PACMAD clade</taxon>
        <taxon>Arundinoideae</taxon>
        <taxon>Arundineae</taxon>
        <taxon>Arundo</taxon>
    </lineage>
</organism>
<name>A0A0A9HMZ9_ARUDO</name>
<protein>
    <submittedName>
        <fullName evidence="1">Uncharacterized protein</fullName>
    </submittedName>
</protein>
<proteinExistence type="predicted"/>
<evidence type="ECO:0000313" key="1">
    <source>
        <dbReference type="EMBL" id="JAE34268.1"/>
    </source>
</evidence>
<accession>A0A0A9HMZ9</accession>
<reference evidence="1" key="2">
    <citation type="journal article" date="2015" name="Data Brief">
        <title>Shoot transcriptome of the giant reed, Arundo donax.</title>
        <authorList>
            <person name="Barrero R.A."/>
            <person name="Guerrero F.D."/>
            <person name="Moolhuijzen P."/>
            <person name="Goolsby J.A."/>
            <person name="Tidwell J."/>
            <person name="Bellgard S.E."/>
            <person name="Bellgard M.I."/>
        </authorList>
    </citation>
    <scope>NUCLEOTIDE SEQUENCE</scope>
    <source>
        <tissue evidence="1">Shoot tissue taken approximately 20 cm above the soil surface</tissue>
    </source>
</reference>
<dbReference type="EMBL" id="GBRH01163628">
    <property type="protein sequence ID" value="JAE34268.1"/>
    <property type="molecule type" value="Transcribed_RNA"/>
</dbReference>
<dbReference type="AlphaFoldDB" id="A0A0A9HMZ9"/>
<sequence>MLNCHCFVIYLSPSFVMPQPPCMPYRASPRNLLQSQTIENHHL</sequence>
<reference evidence="1" key="1">
    <citation type="submission" date="2014-09" db="EMBL/GenBank/DDBJ databases">
        <authorList>
            <person name="Magalhaes I.L.F."/>
            <person name="Oliveira U."/>
            <person name="Santos F.R."/>
            <person name="Vidigal T.H.D.A."/>
            <person name="Brescovit A.D."/>
            <person name="Santos A.J."/>
        </authorList>
    </citation>
    <scope>NUCLEOTIDE SEQUENCE</scope>
    <source>
        <tissue evidence="1">Shoot tissue taken approximately 20 cm above the soil surface</tissue>
    </source>
</reference>